<keyword evidence="4" id="KW-1185">Reference proteome</keyword>
<feature type="chain" id="PRO_5012169362" evidence="1">
    <location>
        <begin position="24"/>
        <end position="255"/>
    </location>
</feature>
<dbReference type="InterPro" id="IPR001638">
    <property type="entry name" value="Solute-binding_3/MltF_N"/>
</dbReference>
<feature type="domain" description="Solute-binding protein family 3/N-terminal" evidence="2">
    <location>
        <begin position="26"/>
        <end position="253"/>
    </location>
</feature>
<evidence type="ECO:0000313" key="4">
    <source>
        <dbReference type="Proteomes" id="UP000193391"/>
    </source>
</evidence>
<keyword evidence="1" id="KW-0732">Signal</keyword>
<dbReference type="STRING" id="1293891.TMES_07710"/>
<dbReference type="AlphaFoldDB" id="A0A1Y2L2V6"/>
<gene>
    <name evidence="3" type="ORF">TMES_07710</name>
</gene>
<protein>
    <submittedName>
        <fullName evidence="3">ABC transporter substrate-binding protein</fullName>
    </submittedName>
</protein>
<comment type="caution">
    <text evidence="3">The sequence shown here is derived from an EMBL/GenBank/DDBJ whole genome shotgun (WGS) entry which is preliminary data.</text>
</comment>
<dbReference type="PANTHER" id="PTHR38834:SF3">
    <property type="entry name" value="SOLUTE-BINDING PROTEIN FAMILY 3_N-TERMINAL DOMAIN-CONTAINING PROTEIN"/>
    <property type="match status" value="1"/>
</dbReference>
<evidence type="ECO:0000313" key="3">
    <source>
        <dbReference type="EMBL" id="OSQ39811.1"/>
    </source>
</evidence>
<dbReference type="Gene3D" id="3.40.190.10">
    <property type="entry name" value="Periplasmic binding protein-like II"/>
    <property type="match status" value="2"/>
</dbReference>
<dbReference type="OrthoDB" id="2081943at2"/>
<evidence type="ECO:0000259" key="2">
    <source>
        <dbReference type="SMART" id="SM00062"/>
    </source>
</evidence>
<dbReference type="RefSeq" id="WP_085581075.1">
    <property type="nucleotide sequence ID" value="NZ_JFKA01000002.1"/>
</dbReference>
<evidence type="ECO:0000256" key="1">
    <source>
        <dbReference type="SAM" id="SignalP"/>
    </source>
</evidence>
<dbReference type="PANTHER" id="PTHR38834">
    <property type="entry name" value="PERIPLASMIC SUBSTRATE BINDING PROTEIN FAMILY 3"/>
    <property type="match status" value="1"/>
</dbReference>
<dbReference type="Pfam" id="PF00497">
    <property type="entry name" value="SBP_bac_3"/>
    <property type="match status" value="1"/>
</dbReference>
<dbReference type="EMBL" id="JFKA01000002">
    <property type="protein sequence ID" value="OSQ39811.1"/>
    <property type="molecule type" value="Genomic_DNA"/>
</dbReference>
<organism evidence="3 4">
    <name type="scientific">Thalassospira mesophila</name>
    <dbReference type="NCBI Taxonomy" id="1293891"/>
    <lineage>
        <taxon>Bacteria</taxon>
        <taxon>Pseudomonadati</taxon>
        <taxon>Pseudomonadota</taxon>
        <taxon>Alphaproteobacteria</taxon>
        <taxon>Rhodospirillales</taxon>
        <taxon>Thalassospiraceae</taxon>
        <taxon>Thalassospira</taxon>
    </lineage>
</organism>
<reference evidence="3 4" key="1">
    <citation type="submission" date="2014-03" db="EMBL/GenBank/DDBJ databases">
        <title>The draft genome sequence of Thalassospira mesophila JCM 18969.</title>
        <authorList>
            <person name="Lai Q."/>
            <person name="Shao Z."/>
        </authorList>
    </citation>
    <scope>NUCLEOTIDE SEQUENCE [LARGE SCALE GENOMIC DNA]</scope>
    <source>
        <strain evidence="3 4">JCM 18969</strain>
    </source>
</reference>
<name>A0A1Y2L2V6_9PROT</name>
<dbReference type="Proteomes" id="UP000193391">
    <property type="component" value="Unassembled WGS sequence"/>
</dbReference>
<accession>A0A1Y2L2V6</accession>
<dbReference type="SMART" id="SM00062">
    <property type="entry name" value="PBPb"/>
    <property type="match status" value="1"/>
</dbReference>
<sequence length="255" mass="28918">MNLLGKIQLVAVLLILSALPANAQPSLVIATNDYPPYATSSTDQNFLADLFAEIGTQMGVRFEFHYLPWKRCEQEVADATAWGTIPYRKTASREKAFLFSDPIYLADSHFFAYSANGTKPPITYEKLSDLQPYKIGGIQGYYYEPWFEKAGLDVQYAHSEEQNFKRLQLGRIDLFSTATTVGWHLINTQFPPEEAAKFYTLEKPLIAGEGLFLMTSKDYPETYALLPRFNAALAVIKENGTYKRLINQYGLIMTY</sequence>
<feature type="signal peptide" evidence="1">
    <location>
        <begin position="1"/>
        <end position="23"/>
    </location>
</feature>
<proteinExistence type="predicted"/>
<dbReference type="SUPFAM" id="SSF53850">
    <property type="entry name" value="Periplasmic binding protein-like II"/>
    <property type="match status" value="1"/>
</dbReference>